<dbReference type="EMBL" id="BDRX01000004">
    <property type="protein sequence ID" value="GBF88373.1"/>
    <property type="molecule type" value="Genomic_DNA"/>
</dbReference>
<dbReference type="PROSITE" id="PS50893">
    <property type="entry name" value="ABC_TRANSPORTER_2"/>
    <property type="match status" value="1"/>
</dbReference>
<feature type="transmembrane region" description="Helical" evidence="8">
    <location>
        <begin position="600"/>
        <end position="621"/>
    </location>
</feature>
<dbReference type="InterPro" id="IPR050352">
    <property type="entry name" value="ABCG_transporters"/>
</dbReference>
<feature type="transmembrane region" description="Helical" evidence="8">
    <location>
        <begin position="506"/>
        <end position="524"/>
    </location>
</feature>
<keyword evidence="11" id="KW-1185">Reference proteome</keyword>
<dbReference type="GO" id="GO:0140359">
    <property type="term" value="F:ABC-type transporter activity"/>
    <property type="evidence" value="ECO:0007669"/>
    <property type="project" value="InterPro"/>
</dbReference>
<evidence type="ECO:0000256" key="1">
    <source>
        <dbReference type="ARBA" id="ARBA00004141"/>
    </source>
</evidence>
<evidence type="ECO:0000256" key="4">
    <source>
        <dbReference type="ARBA" id="ARBA00022741"/>
    </source>
</evidence>
<dbReference type="SMART" id="SM00382">
    <property type="entry name" value="AAA"/>
    <property type="match status" value="1"/>
</dbReference>
<dbReference type="GO" id="GO:0005524">
    <property type="term" value="F:ATP binding"/>
    <property type="evidence" value="ECO:0007669"/>
    <property type="project" value="UniProtKB-KW"/>
</dbReference>
<keyword evidence="6 8" id="KW-1133">Transmembrane helix</keyword>
<dbReference type="PANTHER" id="PTHR48041">
    <property type="entry name" value="ABC TRANSPORTER G FAMILY MEMBER 28"/>
    <property type="match status" value="1"/>
</dbReference>
<sequence length="666" mass="72794">MARVYDVFDDYYPHPMPLDAEEQLPEPEALESAGSAESGAHAIVLAPPPAMGAACGHGSGLRVTFENVRYTVAHSSKKGSKLQLLRGLTGEFDPGQMCAIVGPSGCGKTTFLDLLAGRKTQGQLTGSIYYGASKPSRQLLRRYVGYVEQQDTLVDTLTVFEMLMYTAALKRPRTEGRAAKLAAAEALIGKLALEICRDTRIGSALKRGISGGQAKRTNIAIALITDARVLLLDEPTSGLDSFTSNEVMQTVKALCKDGTTIATTIHSPTSYTFGLFDRLMVMLAGRVVYFGTTQRAMLDYFVGHCGARQPTVGDNLVEWLMDFAITQERQGAADALADVYDNSGLAKAAALAVESTIWAERERLERSVSLRSVHMASLAGAKEGWLAAATGSGAYVTPAWWTLGSLMWHRTSRNYRSWSYVLPRVFDKLAFAITVVILYWGIGNDFAIGNVPNVAALLYLCMSNPAWSAVNFGSHVLNDRTLYIREQHDGMYRPTVYIAWKMLDELTLQLLVSWGVNAMIFYGCQLQGSFLFFHLGMFTMTMNAISLGYAIAGVSPSTDVATPATASVLTLMLILSGFMIKESSIPIFLRWFVKVNLMHYMWGGMMINQFENGSGIIASVGGTKVLNYYGLNGASKWNLLGAAYGSFAFWSIMAWAALSFVRVHRR</sequence>
<dbReference type="FunCoup" id="A0A2V0NS47">
    <property type="interactions" value="28"/>
</dbReference>
<keyword evidence="5" id="KW-0067">ATP-binding</keyword>
<dbReference type="Gene3D" id="3.40.50.300">
    <property type="entry name" value="P-loop containing nucleotide triphosphate hydrolases"/>
    <property type="match status" value="1"/>
</dbReference>
<feature type="transmembrane region" description="Helical" evidence="8">
    <location>
        <begin position="425"/>
        <end position="442"/>
    </location>
</feature>
<evidence type="ECO:0000259" key="9">
    <source>
        <dbReference type="PROSITE" id="PS50893"/>
    </source>
</evidence>
<dbReference type="InParanoid" id="A0A2V0NS47"/>
<evidence type="ECO:0000313" key="10">
    <source>
        <dbReference type="EMBL" id="GBF88373.1"/>
    </source>
</evidence>
<dbReference type="Proteomes" id="UP000247498">
    <property type="component" value="Unassembled WGS sequence"/>
</dbReference>
<evidence type="ECO:0000256" key="2">
    <source>
        <dbReference type="ARBA" id="ARBA00022448"/>
    </source>
</evidence>
<dbReference type="GO" id="GO:0016020">
    <property type="term" value="C:membrane"/>
    <property type="evidence" value="ECO:0007669"/>
    <property type="project" value="UniProtKB-SubCell"/>
</dbReference>
<dbReference type="AlphaFoldDB" id="A0A2V0NS47"/>
<keyword evidence="3 8" id="KW-0812">Transmembrane</keyword>
<comment type="caution">
    <text evidence="10">The sequence shown here is derived from an EMBL/GenBank/DDBJ whole genome shotgun (WGS) entry which is preliminary data.</text>
</comment>
<dbReference type="Pfam" id="PF00005">
    <property type="entry name" value="ABC_tran"/>
    <property type="match status" value="1"/>
</dbReference>
<proteinExistence type="predicted"/>
<protein>
    <recommendedName>
        <fullName evidence="9">ABC transporter domain-containing protein</fullName>
    </recommendedName>
</protein>
<comment type="subcellular location">
    <subcellularLocation>
        <location evidence="1">Membrane</location>
        <topology evidence="1">Multi-pass membrane protein</topology>
    </subcellularLocation>
</comment>
<reference evidence="10 11" key="1">
    <citation type="journal article" date="2018" name="Sci. Rep.">
        <title>Raphidocelis subcapitata (=Pseudokirchneriella subcapitata) provides an insight into genome evolution and environmental adaptations in the Sphaeropleales.</title>
        <authorList>
            <person name="Suzuki S."/>
            <person name="Yamaguchi H."/>
            <person name="Nakajima N."/>
            <person name="Kawachi M."/>
        </authorList>
    </citation>
    <scope>NUCLEOTIDE SEQUENCE [LARGE SCALE GENOMIC DNA]</scope>
    <source>
        <strain evidence="10 11">NIES-35</strain>
    </source>
</reference>
<feature type="transmembrane region" description="Helical" evidence="8">
    <location>
        <begin position="560"/>
        <end position="580"/>
    </location>
</feature>
<evidence type="ECO:0000256" key="8">
    <source>
        <dbReference type="SAM" id="Phobius"/>
    </source>
</evidence>
<keyword evidence="4" id="KW-0547">Nucleotide-binding</keyword>
<dbReference type="PANTHER" id="PTHR48041:SF91">
    <property type="entry name" value="ABC TRANSPORTER G FAMILY MEMBER 28"/>
    <property type="match status" value="1"/>
</dbReference>
<dbReference type="InterPro" id="IPR003593">
    <property type="entry name" value="AAA+_ATPase"/>
</dbReference>
<organism evidence="10 11">
    <name type="scientific">Raphidocelis subcapitata</name>
    <dbReference type="NCBI Taxonomy" id="307507"/>
    <lineage>
        <taxon>Eukaryota</taxon>
        <taxon>Viridiplantae</taxon>
        <taxon>Chlorophyta</taxon>
        <taxon>core chlorophytes</taxon>
        <taxon>Chlorophyceae</taxon>
        <taxon>CS clade</taxon>
        <taxon>Sphaeropleales</taxon>
        <taxon>Selenastraceae</taxon>
        <taxon>Raphidocelis</taxon>
    </lineage>
</organism>
<feature type="transmembrane region" description="Helical" evidence="8">
    <location>
        <begin position="384"/>
        <end position="404"/>
    </location>
</feature>
<keyword evidence="7 8" id="KW-0472">Membrane</keyword>
<evidence type="ECO:0000256" key="7">
    <source>
        <dbReference type="ARBA" id="ARBA00023136"/>
    </source>
</evidence>
<feature type="transmembrane region" description="Helical" evidence="8">
    <location>
        <begin position="641"/>
        <end position="661"/>
    </location>
</feature>
<dbReference type="GO" id="GO:0016887">
    <property type="term" value="F:ATP hydrolysis activity"/>
    <property type="evidence" value="ECO:0007669"/>
    <property type="project" value="InterPro"/>
</dbReference>
<evidence type="ECO:0000256" key="5">
    <source>
        <dbReference type="ARBA" id="ARBA00022840"/>
    </source>
</evidence>
<evidence type="ECO:0000256" key="6">
    <source>
        <dbReference type="ARBA" id="ARBA00022989"/>
    </source>
</evidence>
<feature type="domain" description="ABC transporter" evidence="9">
    <location>
        <begin position="63"/>
        <end position="309"/>
    </location>
</feature>
<dbReference type="CDD" id="cd03213">
    <property type="entry name" value="ABCG_EPDR"/>
    <property type="match status" value="1"/>
</dbReference>
<accession>A0A2V0NS47</accession>
<keyword evidence="2" id="KW-0813">Transport</keyword>
<dbReference type="InterPro" id="IPR027417">
    <property type="entry name" value="P-loop_NTPase"/>
</dbReference>
<feature type="transmembrane region" description="Helical" evidence="8">
    <location>
        <begin position="531"/>
        <end position="554"/>
    </location>
</feature>
<dbReference type="OrthoDB" id="66620at2759"/>
<dbReference type="SUPFAM" id="SSF52540">
    <property type="entry name" value="P-loop containing nucleoside triphosphate hydrolases"/>
    <property type="match status" value="1"/>
</dbReference>
<dbReference type="InterPro" id="IPR003439">
    <property type="entry name" value="ABC_transporter-like_ATP-bd"/>
</dbReference>
<gene>
    <name evidence="10" type="ORF">Rsub_01085</name>
</gene>
<dbReference type="Pfam" id="PF01061">
    <property type="entry name" value="ABC2_membrane"/>
    <property type="match status" value="1"/>
</dbReference>
<evidence type="ECO:0000256" key="3">
    <source>
        <dbReference type="ARBA" id="ARBA00022692"/>
    </source>
</evidence>
<name>A0A2V0NS47_9CHLO</name>
<dbReference type="InterPro" id="IPR013525">
    <property type="entry name" value="ABC2_TM"/>
</dbReference>
<evidence type="ECO:0000313" key="11">
    <source>
        <dbReference type="Proteomes" id="UP000247498"/>
    </source>
</evidence>